<gene>
    <name evidence="3" type="ORF">GCU69_02625</name>
</gene>
<evidence type="ECO:0000313" key="3">
    <source>
        <dbReference type="EMBL" id="KAF4410652.1"/>
    </source>
</evidence>
<keyword evidence="3" id="KW-0413">Isomerase</keyword>
<name>A0ABQ7FNZ1_9ACTN</name>
<dbReference type="InterPro" id="IPR036527">
    <property type="entry name" value="SCP2_sterol-bd_dom_sf"/>
</dbReference>
<dbReference type="SUPFAM" id="SSF109854">
    <property type="entry name" value="DinB/YfiT-like putative metalloenzymes"/>
    <property type="match status" value="1"/>
</dbReference>
<dbReference type="InterPro" id="IPR010872">
    <property type="entry name" value="MDMPI_C-term_domain"/>
</dbReference>
<dbReference type="Gene3D" id="1.20.120.450">
    <property type="entry name" value="dinb family like domain"/>
    <property type="match status" value="1"/>
</dbReference>
<dbReference type="SUPFAM" id="SSF55718">
    <property type="entry name" value="SCP-like"/>
    <property type="match status" value="1"/>
</dbReference>
<dbReference type="NCBIfam" id="TIGR03083">
    <property type="entry name" value="maleylpyruvate isomerase family mycothiol-dependent enzyme"/>
    <property type="match status" value="1"/>
</dbReference>
<dbReference type="EMBL" id="WHPN01000049">
    <property type="protein sequence ID" value="KAF4410652.1"/>
    <property type="molecule type" value="Genomic_DNA"/>
</dbReference>
<evidence type="ECO:0000313" key="4">
    <source>
        <dbReference type="Proteomes" id="UP000621266"/>
    </source>
</evidence>
<organism evidence="3 4">
    <name type="scientific">Streptomyces lycii</name>
    <dbReference type="NCBI Taxonomy" id="2654337"/>
    <lineage>
        <taxon>Bacteria</taxon>
        <taxon>Bacillati</taxon>
        <taxon>Actinomycetota</taxon>
        <taxon>Actinomycetes</taxon>
        <taxon>Kitasatosporales</taxon>
        <taxon>Streptomycetaceae</taxon>
        <taxon>Streptomyces</taxon>
    </lineage>
</organism>
<dbReference type="InterPro" id="IPR017517">
    <property type="entry name" value="Maleyloyr_isom"/>
</dbReference>
<dbReference type="Proteomes" id="UP000621266">
    <property type="component" value="Unassembled WGS sequence"/>
</dbReference>
<protein>
    <submittedName>
        <fullName evidence="3">Maleylpyruvate isomerase family mycothiol-dependent enzyme</fullName>
    </submittedName>
</protein>
<feature type="domain" description="MDMPI C-terminal" evidence="1">
    <location>
        <begin position="154"/>
        <end position="214"/>
    </location>
</feature>
<dbReference type="Pfam" id="PF11716">
    <property type="entry name" value="MDMPI_N"/>
    <property type="match status" value="1"/>
</dbReference>
<reference evidence="3 4" key="1">
    <citation type="submission" date="2019-10" db="EMBL/GenBank/DDBJ databases">
        <title>Streptomyces tenebrisbrunneis sp.nov., an endogenous actinomycete isolated from of Lycium ruthenicum.</title>
        <authorList>
            <person name="Ma L."/>
        </authorList>
    </citation>
    <scope>NUCLEOTIDE SEQUENCE [LARGE SCALE GENOMIC DNA]</scope>
    <source>
        <strain evidence="3 4">TRM 66187</strain>
    </source>
</reference>
<feature type="domain" description="Mycothiol-dependent maleylpyruvate isomerase metal-binding" evidence="2">
    <location>
        <begin position="13"/>
        <end position="147"/>
    </location>
</feature>
<proteinExistence type="predicted"/>
<dbReference type="GO" id="GO:0016853">
    <property type="term" value="F:isomerase activity"/>
    <property type="evidence" value="ECO:0007669"/>
    <property type="project" value="UniProtKB-KW"/>
</dbReference>
<dbReference type="InterPro" id="IPR024344">
    <property type="entry name" value="MDMPI_metal-binding"/>
</dbReference>
<evidence type="ECO:0000259" key="2">
    <source>
        <dbReference type="Pfam" id="PF11716"/>
    </source>
</evidence>
<accession>A0ABQ7FNZ1</accession>
<evidence type="ECO:0000259" key="1">
    <source>
        <dbReference type="Pfam" id="PF07398"/>
    </source>
</evidence>
<comment type="caution">
    <text evidence="3">The sequence shown here is derived from an EMBL/GenBank/DDBJ whole genome shotgun (WGS) entry which is preliminary data.</text>
</comment>
<dbReference type="Pfam" id="PF07398">
    <property type="entry name" value="MDMPI_C"/>
    <property type="match status" value="1"/>
</dbReference>
<sequence>MAVTPPPLDTVLAGHARLSAAVAGLTDAEARAPSALPGWSRAHVLSHIEGIGAALARQARYAVRGELIELYDGGRAVGRDAAIEAGAQRTADELRTALGQALAGAESAWRALGPADWSLPTRYRDGDAAAALLCWWRELEIHTVDARLGAGPRDWSRDFCGHALDFLAPRAPAGGLTLVATDGPETRSAGAGGVTVRGALGDLTAWMAGRAPEGPLRCDGAALPELGPWP</sequence>
<keyword evidence="4" id="KW-1185">Reference proteome</keyword>
<dbReference type="InterPro" id="IPR034660">
    <property type="entry name" value="DinB/YfiT-like"/>
</dbReference>